<proteinExistence type="predicted"/>
<accession>A0A934K674</accession>
<dbReference type="RefSeq" id="WP_338200790.1">
    <property type="nucleotide sequence ID" value="NZ_JAEKNR010000090.1"/>
</dbReference>
<protein>
    <recommendedName>
        <fullName evidence="3">DUF748 domain-containing protein</fullName>
    </recommendedName>
</protein>
<reference evidence="1" key="1">
    <citation type="submission" date="2020-10" db="EMBL/GenBank/DDBJ databases">
        <title>Ca. Dormibacterota MAGs.</title>
        <authorList>
            <person name="Montgomery K."/>
        </authorList>
    </citation>
    <scope>NUCLEOTIDE SEQUENCE [LARGE SCALE GENOMIC DNA]</scope>
    <source>
        <strain evidence="1">SC8812_S17_10</strain>
    </source>
</reference>
<gene>
    <name evidence="1" type="ORF">JF922_08265</name>
</gene>
<evidence type="ECO:0000313" key="1">
    <source>
        <dbReference type="EMBL" id="MBJ7598067.1"/>
    </source>
</evidence>
<evidence type="ECO:0000313" key="2">
    <source>
        <dbReference type="Proteomes" id="UP000612893"/>
    </source>
</evidence>
<organism evidence="1 2">
    <name type="scientific">Candidatus Nephthysia bennettiae</name>
    <dbReference type="NCBI Taxonomy" id="3127016"/>
    <lineage>
        <taxon>Bacteria</taxon>
        <taxon>Bacillati</taxon>
        <taxon>Candidatus Dormiibacterota</taxon>
        <taxon>Candidatus Dormibacteria</taxon>
        <taxon>Candidatus Dormibacterales</taxon>
        <taxon>Candidatus Dormibacteraceae</taxon>
        <taxon>Candidatus Nephthysia</taxon>
    </lineage>
</organism>
<evidence type="ECO:0008006" key="3">
    <source>
        <dbReference type="Google" id="ProtNLM"/>
    </source>
</evidence>
<comment type="caution">
    <text evidence="1">The sequence shown here is derived from an EMBL/GenBank/DDBJ whole genome shotgun (WGS) entry which is preliminary data.</text>
</comment>
<dbReference type="AlphaFoldDB" id="A0A934K674"/>
<dbReference type="EMBL" id="JAEKNR010000090">
    <property type="protein sequence ID" value="MBJ7598067.1"/>
    <property type="molecule type" value="Genomic_DNA"/>
</dbReference>
<sequence>MSDGLTAGFDLCLEIDDDLLSGAVSSLRAQTIPPLPLALPGSGAATGTLTLVAESIILRAALPSPSVNLIFGFLDSALQLDRPGQAPSHAGSLRGALHIGPLTVVLNDRPNRQKVLGLEVPDGVDVQLSFQAGASRQAVQRLLESYQAGFGDLQAGVAAVVRALLPTLLASGDLSPLAFQMTGDEIGSLTPLQFLGVDLATVPATSQQPGVLCVLGTLLPRPASRPDPAAKTLAGLQHPHRVAIEIAPQAARELIICPALPGAVGVSPPQGLSGWPALHHWLHATLPPLCGVGDGLTIPTDEVDARLRFVSFDFREGAIRFSGVADGQKTGGSATATFDADISVGVASGQVSVSGQLVDFHVTVTIDWWVSFLLGLAIPFFGGVFTAEGIRNLMEQKVAGQVVDRLKSGLSSLTVDLSGVAGDLTIETAEVRPDGILVQGTVPRPAPPPLREPEVIARVVGEREMGYEESEPLQETGVGCMEGTYTYRVHRSSVEKRIAATVSYMTPPFTYIWTVGGQPIEGASPYLGVNTDSALMWTLDAGGQVLKLMNIYRRASFAVEVSCRAVDVNGIEAQSPTILVQYQVVSREYGPEYTQRLRACLQGLLKDLGRGPVEGPLPRPPAGDRTGLRDLVDIYLAAHARGIGVSWLENATRASAVFATRSRFRARPDLPR</sequence>
<dbReference type="Proteomes" id="UP000612893">
    <property type="component" value="Unassembled WGS sequence"/>
</dbReference>
<name>A0A934K674_9BACT</name>
<keyword evidence="2" id="KW-1185">Reference proteome</keyword>